<dbReference type="OrthoDB" id="9813411at2"/>
<dbReference type="STRING" id="1172194.WQQ_17770"/>
<evidence type="ECO:0000256" key="2">
    <source>
        <dbReference type="ARBA" id="ARBA00007379"/>
    </source>
</evidence>
<feature type="domain" description="ABC3 transporter permease C-terminal" evidence="14">
    <location>
        <begin position="191"/>
        <end position="308"/>
    </location>
</feature>
<evidence type="ECO:0000256" key="1">
    <source>
        <dbReference type="ARBA" id="ARBA00004429"/>
    </source>
</evidence>
<evidence type="ECO:0000256" key="8">
    <source>
        <dbReference type="ARBA" id="ARBA00022692"/>
    </source>
</evidence>
<dbReference type="GO" id="GO:0005886">
    <property type="term" value="C:plasma membrane"/>
    <property type="evidence" value="ECO:0007669"/>
    <property type="project" value="UniProtKB-SubCell"/>
</dbReference>
<keyword evidence="17" id="KW-1185">Reference proteome</keyword>
<evidence type="ECO:0000256" key="12">
    <source>
        <dbReference type="PIRNR" id="PIRNR003097"/>
    </source>
</evidence>
<dbReference type="InterPro" id="IPR047590">
    <property type="entry name" value="FtsX_proteobact-type"/>
</dbReference>
<keyword evidence="7 12" id="KW-0132">Cell division</keyword>
<keyword evidence="9 13" id="KW-1133">Transmembrane helix</keyword>
<dbReference type="Proteomes" id="UP000003704">
    <property type="component" value="Unassembled WGS sequence"/>
</dbReference>
<dbReference type="InterPro" id="IPR040690">
    <property type="entry name" value="FtsX_ECD"/>
</dbReference>
<comment type="function">
    <text evidence="12">Part of the ABC transporter FtsEX involved in cellular division.</text>
</comment>
<keyword evidence="8 13" id="KW-0812">Transmembrane</keyword>
<dbReference type="Pfam" id="PF02687">
    <property type="entry name" value="FtsX"/>
    <property type="match status" value="1"/>
</dbReference>
<feature type="domain" description="FtsX extracellular" evidence="15">
    <location>
        <begin position="74"/>
        <end position="166"/>
    </location>
</feature>
<evidence type="ECO:0000256" key="5">
    <source>
        <dbReference type="ARBA" id="ARBA00022475"/>
    </source>
</evidence>
<dbReference type="GO" id="GO:0051301">
    <property type="term" value="P:cell division"/>
    <property type="evidence" value="ECO:0007669"/>
    <property type="project" value="UniProtKB-KW"/>
</dbReference>
<feature type="transmembrane region" description="Helical" evidence="13">
    <location>
        <begin position="188"/>
        <end position="208"/>
    </location>
</feature>
<dbReference type="EMBL" id="AKGD01000001">
    <property type="protein sequence ID" value="EIT71640.1"/>
    <property type="molecule type" value="Genomic_DNA"/>
</dbReference>
<evidence type="ECO:0000313" key="17">
    <source>
        <dbReference type="Proteomes" id="UP000003704"/>
    </source>
</evidence>
<evidence type="ECO:0000256" key="4">
    <source>
        <dbReference type="ARBA" id="ARBA00021907"/>
    </source>
</evidence>
<feature type="transmembrane region" description="Helical" evidence="13">
    <location>
        <begin position="283"/>
        <end position="306"/>
    </location>
</feature>
<keyword evidence="6 12" id="KW-0997">Cell inner membrane</keyword>
<dbReference type="NCBIfam" id="TIGR00439">
    <property type="entry name" value="FtsX_Gneg"/>
    <property type="match status" value="1"/>
</dbReference>
<sequence length="316" mass="34068">MAKATGDDPRPGAFARFTQEHARVFFFSLGKLVNAPGSTLFTAIVIGIALALPASLSLMVSNFQRLTYSWQGSLQMSLFLKDEVDEARGQSLARELAKRDGVKATQYLSREQSASEFREYSGFGEALDILDHNPLPAVIVVVPLPGRSADDTKALGETLGQLPEVELAQMDQHWLERLESILQILERLGLLVAALLGAAVLVIVGNTLRLDIEARRDEIICMKLLGAPDSFIRRPFLYGGCWLGLLGGWVALLLLALGLAVLDPPALDLAALYGSDFRIDGPSTAVVAAIVAGGVLLGWIGAWWTVSRHLGAIEPV</sequence>
<keyword evidence="10 12" id="KW-0472">Membrane</keyword>
<evidence type="ECO:0000256" key="10">
    <source>
        <dbReference type="ARBA" id="ARBA00023136"/>
    </source>
</evidence>
<organism evidence="16 17">
    <name type="scientific">Hydrocarboniphaga effusa AP103</name>
    <dbReference type="NCBI Taxonomy" id="1172194"/>
    <lineage>
        <taxon>Bacteria</taxon>
        <taxon>Pseudomonadati</taxon>
        <taxon>Pseudomonadota</taxon>
        <taxon>Gammaproteobacteria</taxon>
        <taxon>Nevskiales</taxon>
        <taxon>Nevskiaceae</taxon>
        <taxon>Hydrocarboniphaga</taxon>
    </lineage>
</organism>
<dbReference type="InterPro" id="IPR004513">
    <property type="entry name" value="FtsX"/>
</dbReference>
<keyword evidence="11 12" id="KW-0131">Cell cycle</keyword>
<feature type="transmembrane region" description="Helical" evidence="13">
    <location>
        <begin position="40"/>
        <end position="60"/>
    </location>
</feature>
<proteinExistence type="inferred from homology"/>
<reference evidence="16 17" key="1">
    <citation type="journal article" date="2012" name="J. Bacteriol.">
        <title>Genome Sequence of n-Alkane-Degrading Hydrocarboniphaga effusa Strain AP103T (ATCC BAA-332T).</title>
        <authorList>
            <person name="Chang H.K."/>
            <person name="Zylstra G.J."/>
            <person name="Chae J.C."/>
        </authorList>
    </citation>
    <scope>NUCLEOTIDE SEQUENCE [LARGE SCALE GENOMIC DNA]</scope>
    <source>
        <strain evidence="16 17">AP103</strain>
    </source>
</reference>
<dbReference type="AlphaFoldDB" id="I8TCH6"/>
<feature type="transmembrane region" description="Helical" evidence="13">
    <location>
        <begin position="236"/>
        <end position="262"/>
    </location>
</feature>
<comment type="subcellular location">
    <subcellularLocation>
        <location evidence="1">Cell inner membrane</location>
        <topology evidence="1">Multi-pass membrane protein</topology>
    </subcellularLocation>
</comment>
<evidence type="ECO:0000259" key="15">
    <source>
        <dbReference type="Pfam" id="PF18075"/>
    </source>
</evidence>
<comment type="subunit">
    <text evidence="3">Forms a membrane-associated complex with FtsE.</text>
</comment>
<protein>
    <recommendedName>
        <fullName evidence="4 12">Cell division protein FtsX</fullName>
    </recommendedName>
</protein>
<evidence type="ECO:0000256" key="11">
    <source>
        <dbReference type="ARBA" id="ARBA00023306"/>
    </source>
</evidence>
<comment type="caution">
    <text evidence="16">The sequence shown here is derived from an EMBL/GenBank/DDBJ whole genome shotgun (WGS) entry which is preliminary data.</text>
</comment>
<keyword evidence="5 12" id="KW-1003">Cell membrane</keyword>
<evidence type="ECO:0000256" key="6">
    <source>
        <dbReference type="ARBA" id="ARBA00022519"/>
    </source>
</evidence>
<dbReference type="Gene3D" id="3.30.70.3040">
    <property type="match status" value="1"/>
</dbReference>
<comment type="similarity">
    <text evidence="2 12">Belongs to the ABC-4 integral membrane protein family. FtsX subfamily.</text>
</comment>
<dbReference type="RefSeq" id="WP_007184726.1">
    <property type="nucleotide sequence ID" value="NZ_AKGD01000001.1"/>
</dbReference>
<evidence type="ECO:0000256" key="7">
    <source>
        <dbReference type="ARBA" id="ARBA00022618"/>
    </source>
</evidence>
<accession>I8TCH6</accession>
<dbReference type="PIRSF" id="PIRSF003097">
    <property type="entry name" value="FtsX"/>
    <property type="match status" value="1"/>
</dbReference>
<dbReference type="GO" id="GO:0032153">
    <property type="term" value="C:cell division site"/>
    <property type="evidence" value="ECO:0007669"/>
    <property type="project" value="TreeGrafter"/>
</dbReference>
<dbReference type="InterPro" id="IPR003838">
    <property type="entry name" value="ABC3_permease_C"/>
</dbReference>
<evidence type="ECO:0000256" key="9">
    <source>
        <dbReference type="ARBA" id="ARBA00022989"/>
    </source>
</evidence>
<dbReference type="PATRIC" id="fig|1172194.4.peg.1718"/>
<evidence type="ECO:0000256" key="3">
    <source>
        <dbReference type="ARBA" id="ARBA00011160"/>
    </source>
</evidence>
<dbReference type="PANTHER" id="PTHR47755">
    <property type="entry name" value="CELL DIVISION PROTEIN FTSX"/>
    <property type="match status" value="1"/>
</dbReference>
<gene>
    <name evidence="16" type="ORF">WQQ_17770</name>
</gene>
<evidence type="ECO:0000313" key="16">
    <source>
        <dbReference type="EMBL" id="EIT71640.1"/>
    </source>
</evidence>
<dbReference type="Pfam" id="PF18075">
    <property type="entry name" value="FtsX_ECD"/>
    <property type="match status" value="1"/>
</dbReference>
<evidence type="ECO:0000256" key="13">
    <source>
        <dbReference type="SAM" id="Phobius"/>
    </source>
</evidence>
<name>I8TCH6_9GAMM</name>
<evidence type="ECO:0000259" key="14">
    <source>
        <dbReference type="Pfam" id="PF02687"/>
    </source>
</evidence>
<dbReference type="PANTHER" id="PTHR47755:SF1">
    <property type="entry name" value="CELL DIVISION PROTEIN FTSX"/>
    <property type="match status" value="1"/>
</dbReference>